<keyword evidence="7" id="KW-0418">Kinase</keyword>
<accession>I3EJV7</accession>
<dbReference type="Proteomes" id="UP000002872">
    <property type="component" value="Unassembled WGS sequence"/>
</dbReference>
<sequence>MVRVLAVLYFVAVCLCKVSIRKEKESNEFVLFKAGDQMNLYNLNRHRVIETFSAPLHQFTTVHDRITNIPKERNSGVIENSSNVNTLQPLPGTESIRNIGGIRNNENVQISRVQDHGSMSMQRMCELSGINIPGVLSNKSNRQIMSGGMVLSKEKRIGVEYIRSSIGVIVCVYNEVVTKIFREGGVVEYIDREITTIINRTTVCRESIYTPIISYLMSVHNTPIYLLKEIDNMYYFSQIIVSDVSEGDKVILDRVFLCMLWTGLSIGGIFLFIPVIIRIFGYKDNSIIINKSCTDSRMFLGTLFGKKSVFIRTFEKTSEKEVKEYQNLILLNRIQTTCMYTEETDEYYYMVYPKEIQSLSELISTPRSTIDMLFMVYAYVQELHDKGIAGVNLSVHNVFITQMNTILLLGVENMVITHEILKRAEVLAKSEGPPITTEHLHCIDRKHLEIWMRTDYSSLAELFYSTHTSTHNNPRTTTITTGFSTNKPFSDAIPDILLYDYRKYPKFIIDVNTKYQIELFDWISSLVTSTVIPSKVPHPLFWTNTQSLEFLSLFSDFVFDHPKLKVLETSRITFLMQSDPSNWDVYINADLLNYLTRNGKYYYNTKALRDLLRLIRNNGRHFQSIPTPGQEYFNREISVFITYFFKKFSYIILFIYYTAEEYGLLNEKIFVEVFQPQ</sequence>
<dbReference type="InterPro" id="IPR038357">
    <property type="entry name" value="KEN_sf"/>
</dbReference>
<dbReference type="VEuPathDB" id="MicrosporidiaDB:NEQG_00274"/>
<dbReference type="EMBL" id="GL870876">
    <property type="protein sequence ID" value="EIJ89504.1"/>
    <property type="molecule type" value="Genomic_DNA"/>
</dbReference>
<name>I3EJV7_NEMP3</name>
<dbReference type="AlphaFoldDB" id="I3EJV7"/>
<evidence type="ECO:0000313" key="7">
    <source>
        <dbReference type="EMBL" id="EIJ89504.1"/>
    </source>
</evidence>
<evidence type="ECO:0000256" key="3">
    <source>
        <dbReference type="ARBA" id="ARBA00022840"/>
    </source>
</evidence>
<dbReference type="InterPro" id="IPR045133">
    <property type="entry name" value="IRE1/2-like"/>
</dbReference>
<dbReference type="GO" id="GO:0030968">
    <property type="term" value="P:endoplasmic reticulum unfolded protein response"/>
    <property type="evidence" value="ECO:0007669"/>
    <property type="project" value="InterPro"/>
</dbReference>
<dbReference type="OMA" id="IDNMYYF"/>
<reference evidence="7" key="1">
    <citation type="submission" date="2011-01" db="EMBL/GenBank/DDBJ databases">
        <title>The Genome Sequence of Nematocida parisii strain ERTm3.</title>
        <authorList>
            <consortium name="The Broad Institute Genome Sequencing Platform"/>
            <consortium name="The Broad Institute Genome Sequencing Center for Infectious Disease"/>
            <person name="Cuomo C."/>
            <person name="Troemel E."/>
            <person name="Young S.K."/>
            <person name="Zeng Q."/>
            <person name="Gargeya S."/>
            <person name="Fitzgerald M."/>
            <person name="Haas B."/>
            <person name="Abouelleil A."/>
            <person name="Alvarado L."/>
            <person name="Arachchi H.M."/>
            <person name="Berlin A."/>
            <person name="Chapman S.B."/>
            <person name="Gearin G."/>
            <person name="Goldberg J."/>
            <person name="Griggs A."/>
            <person name="Gujja S."/>
            <person name="Hansen M."/>
            <person name="Heiman D."/>
            <person name="Howarth C."/>
            <person name="Larimer J."/>
            <person name="Lui A."/>
            <person name="MacDonald P.J.P."/>
            <person name="McCowen C."/>
            <person name="Montmayeur A."/>
            <person name="Murphy C."/>
            <person name="Neiman D."/>
            <person name="Pearson M."/>
            <person name="Priest M."/>
            <person name="Roberts A."/>
            <person name="Saif S."/>
            <person name="Shea T."/>
            <person name="Sisk P."/>
            <person name="Stolte C."/>
            <person name="Sykes S."/>
            <person name="Wortman J."/>
            <person name="Nusbaum C."/>
            <person name="Birren B."/>
        </authorList>
    </citation>
    <scope>NUCLEOTIDE SEQUENCE</scope>
    <source>
        <strain evidence="7">ERTm3</strain>
    </source>
</reference>
<gene>
    <name evidence="7" type="ORF">NEQG_00274</name>
</gene>
<dbReference type="OrthoDB" id="63989at2759"/>
<keyword evidence="1 5" id="KW-0732">Signal</keyword>
<dbReference type="PANTHER" id="PTHR13954">
    <property type="entry name" value="IRE1-RELATED"/>
    <property type="match status" value="1"/>
</dbReference>
<keyword evidence="7" id="KW-0808">Transferase</keyword>
<feature type="transmembrane region" description="Helical" evidence="4">
    <location>
        <begin position="259"/>
        <end position="281"/>
    </location>
</feature>
<dbReference type="Gene3D" id="1.20.1440.180">
    <property type="entry name" value="KEN domain"/>
    <property type="match status" value="1"/>
</dbReference>
<evidence type="ECO:0000256" key="2">
    <source>
        <dbReference type="ARBA" id="ARBA00022741"/>
    </source>
</evidence>
<keyword evidence="4" id="KW-1133">Transmembrane helix</keyword>
<feature type="chain" id="PRO_5003670652" evidence="5">
    <location>
        <begin position="17"/>
        <end position="677"/>
    </location>
</feature>
<keyword evidence="4" id="KW-0472">Membrane</keyword>
<evidence type="ECO:0000256" key="5">
    <source>
        <dbReference type="SAM" id="SignalP"/>
    </source>
</evidence>
<protein>
    <submittedName>
        <fullName evidence="7">IRE protein kinase</fullName>
    </submittedName>
</protein>
<dbReference type="GO" id="GO:0004674">
    <property type="term" value="F:protein serine/threonine kinase activity"/>
    <property type="evidence" value="ECO:0007669"/>
    <property type="project" value="InterPro"/>
</dbReference>
<dbReference type="GO" id="GO:0006397">
    <property type="term" value="P:mRNA processing"/>
    <property type="evidence" value="ECO:0007669"/>
    <property type="project" value="InterPro"/>
</dbReference>
<evidence type="ECO:0000256" key="1">
    <source>
        <dbReference type="ARBA" id="ARBA00022729"/>
    </source>
</evidence>
<dbReference type="GO" id="GO:0005524">
    <property type="term" value="F:ATP binding"/>
    <property type="evidence" value="ECO:0007669"/>
    <property type="project" value="UniProtKB-KW"/>
</dbReference>
<dbReference type="HOGENOM" id="CLU_406009_0_0_1"/>
<feature type="domain" description="KEN" evidence="6">
    <location>
        <begin position="544"/>
        <end position="676"/>
    </location>
</feature>
<evidence type="ECO:0000256" key="4">
    <source>
        <dbReference type="SAM" id="Phobius"/>
    </source>
</evidence>
<dbReference type="GO" id="GO:0004521">
    <property type="term" value="F:RNA endonuclease activity"/>
    <property type="evidence" value="ECO:0007669"/>
    <property type="project" value="InterPro"/>
</dbReference>
<keyword evidence="8" id="KW-1185">Reference proteome</keyword>
<dbReference type="InterPro" id="IPR010513">
    <property type="entry name" value="KEN_dom"/>
</dbReference>
<dbReference type="PANTHER" id="PTHR13954:SF6">
    <property type="entry name" value="NON-SPECIFIC SERINE_THREONINE PROTEIN KINASE"/>
    <property type="match status" value="1"/>
</dbReference>
<dbReference type="PROSITE" id="PS51392">
    <property type="entry name" value="KEN"/>
    <property type="match status" value="1"/>
</dbReference>
<feature type="signal peptide" evidence="5">
    <location>
        <begin position="1"/>
        <end position="16"/>
    </location>
</feature>
<keyword evidence="4" id="KW-0812">Transmembrane</keyword>
<keyword evidence="3" id="KW-0067">ATP-binding</keyword>
<organism evidence="7 8">
    <name type="scientific">Nematocida parisii (strain ERTm3)</name>
    <name type="common">Nematode killer fungus</name>
    <dbReference type="NCBI Taxonomy" id="935791"/>
    <lineage>
        <taxon>Eukaryota</taxon>
        <taxon>Fungi</taxon>
        <taxon>Fungi incertae sedis</taxon>
        <taxon>Microsporidia</taxon>
        <taxon>Nematocida</taxon>
    </lineage>
</organism>
<keyword evidence="2" id="KW-0547">Nucleotide-binding</keyword>
<dbReference type="STRING" id="935791.I3EJV7"/>
<dbReference type="Pfam" id="PF06479">
    <property type="entry name" value="Ribonuc_2-5A"/>
    <property type="match status" value="1"/>
</dbReference>
<proteinExistence type="predicted"/>
<evidence type="ECO:0000259" key="6">
    <source>
        <dbReference type="PROSITE" id="PS51392"/>
    </source>
</evidence>
<dbReference type="InParanoid" id="I3EJV7"/>
<evidence type="ECO:0000313" key="8">
    <source>
        <dbReference type="Proteomes" id="UP000002872"/>
    </source>
</evidence>